<reference evidence="2 3" key="1">
    <citation type="submission" date="2016-10" db="EMBL/GenBank/DDBJ databases">
        <authorList>
            <person name="de Groot N.N."/>
        </authorList>
    </citation>
    <scope>NUCLEOTIDE SEQUENCE [LARGE SCALE GENOMIC DNA]</scope>
    <source>
        <strain evidence="2 3">DSM 18979</strain>
    </source>
</reference>
<evidence type="ECO:0000313" key="3">
    <source>
        <dbReference type="Proteomes" id="UP000199568"/>
    </source>
</evidence>
<protein>
    <recommendedName>
        <fullName evidence="4">Zinc-ribbon domain-containing protein</fullName>
    </recommendedName>
</protein>
<organism evidence="2 3">
    <name type="scientific">Natronincola peptidivorans</name>
    <dbReference type="NCBI Taxonomy" id="426128"/>
    <lineage>
        <taxon>Bacteria</taxon>
        <taxon>Bacillati</taxon>
        <taxon>Bacillota</taxon>
        <taxon>Clostridia</taxon>
        <taxon>Peptostreptococcales</taxon>
        <taxon>Natronincolaceae</taxon>
        <taxon>Natronincola</taxon>
    </lineage>
</organism>
<keyword evidence="3" id="KW-1185">Reference proteome</keyword>
<dbReference type="AlphaFoldDB" id="A0A1I0G9A6"/>
<sequence>MNIIDKLSDAVSQSVEQLGKKSSEIIEVNKLNLNISKREREIQGLYEELGRHVYQHLRGENYINVQDLDKYFDQINYLQNDIETLRRLVIKIQRIKYCSKCKEEFDEEIVYCPLCGKYIREQ</sequence>
<evidence type="ECO:0008006" key="4">
    <source>
        <dbReference type="Google" id="ProtNLM"/>
    </source>
</evidence>
<dbReference type="OrthoDB" id="4377018at2"/>
<name>A0A1I0G9A6_9FIRM</name>
<accession>A0A1I0G9A6</accession>
<evidence type="ECO:0000256" key="1">
    <source>
        <dbReference type="SAM" id="Coils"/>
    </source>
</evidence>
<keyword evidence="1" id="KW-0175">Coiled coil</keyword>
<gene>
    <name evidence="2" type="ORF">SAMN05660297_03113</name>
</gene>
<proteinExistence type="predicted"/>
<evidence type="ECO:0000313" key="2">
    <source>
        <dbReference type="EMBL" id="SET67596.1"/>
    </source>
</evidence>
<dbReference type="RefSeq" id="WP_090446162.1">
    <property type="nucleotide sequence ID" value="NZ_FOHU01000019.1"/>
</dbReference>
<feature type="coiled-coil region" evidence="1">
    <location>
        <begin position="28"/>
        <end position="88"/>
    </location>
</feature>
<dbReference type="Proteomes" id="UP000199568">
    <property type="component" value="Unassembled WGS sequence"/>
</dbReference>
<dbReference type="STRING" id="426128.SAMN05660297_03113"/>
<dbReference type="EMBL" id="FOHU01000019">
    <property type="protein sequence ID" value="SET67596.1"/>
    <property type="molecule type" value="Genomic_DNA"/>
</dbReference>